<name>A0ABU4F8F6_9ACTN</name>
<reference evidence="2 3" key="1">
    <citation type="submission" date="2023-10" db="EMBL/GenBank/DDBJ databases">
        <title>Characterization of rhizosphere-enriched actinobacteria from wheat plants lab-grown on chernevaya soil.</title>
        <authorList>
            <person name="Tikhonova E.N."/>
            <person name="Konopkin A."/>
            <person name="Kravchenko I.K."/>
        </authorList>
    </citation>
    <scope>NUCLEOTIDE SEQUENCE [LARGE SCALE GENOMIC DNA]</scope>
    <source>
        <strain evidence="2 3">RR29</strain>
    </source>
</reference>
<dbReference type="InterPro" id="IPR008283">
    <property type="entry name" value="Peptidase_M17_N"/>
</dbReference>
<evidence type="ECO:0000259" key="1">
    <source>
        <dbReference type="Pfam" id="PF02789"/>
    </source>
</evidence>
<evidence type="ECO:0000313" key="2">
    <source>
        <dbReference type="EMBL" id="MDV7216293.1"/>
    </source>
</evidence>
<feature type="non-terminal residue" evidence="2">
    <location>
        <position position="102"/>
    </location>
</feature>
<organism evidence="2 3">
    <name type="scientific">Streptomyces prunicolor</name>
    <dbReference type="NCBI Taxonomy" id="67348"/>
    <lineage>
        <taxon>Bacteria</taxon>
        <taxon>Bacillati</taxon>
        <taxon>Actinomycetota</taxon>
        <taxon>Actinomycetes</taxon>
        <taxon>Kitasatosporales</taxon>
        <taxon>Streptomycetaceae</taxon>
        <taxon>Streptomyces</taxon>
    </lineage>
</organism>
<evidence type="ECO:0000313" key="3">
    <source>
        <dbReference type="Proteomes" id="UP001187346"/>
    </source>
</evidence>
<comment type="caution">
    <text evidence="2">The sequence shown here is derived from an EMBL/GenBank/DDBJ whole genome shotgun (WGS) entry which is preliminary data.</text>
</comment>
<protein>
    <submittedName>
        <fullName evidence="2">M17 family peptidase N-terminal domain-containing protein</fullName>
    </submittedName>
</protein>
<dbReference type="Proteomes" id="UP001187346">
    <property type="component" value="Unassembled WGS sequence"/>
</dbReference>
<feature type="domain" description="Peptidase M17 leucyl aminopeptidase N-terminal" evidence="1">
    <location>
        <begin position="20"/>
        <end position="102"/>
    </location>
</feature>
<dbReference type="InterPro" id="IPR043472">
    <property type="entry name" value="Macro_dom-like"/>
</dbReference>
<sequence>MTALTLSTAAAPGLRADAIVIGVGKGGKGPVVAPGADAVDKAYDGRLAGVLETLGASGAEGEITKLPAPAGFKAPLVLAVGLGAEPEEGEEYGAEALRRAAG</sequence>
<dbReference type="Gene3D" id="3.40.220.10">
    <property type="entry name" value="Leucine Aminopeptidase, subunit E, domain 1"/>
    <property type="match status" value="1"/>
</dbReference>
<keyword evidence="3" id="KW-1185">Reference proteome</keyword>
<accession>A0ABU4F8F6</accession>
<dbReference type="RefSeq" id="WP_317770957.1">
    <property type="nucleotide sequence ID" value="NZ_JAWMAJ010000024.1"/>
</dbReference>
<dbReference type="EMBL" id="JAWMAJ010000024">
    <property type="protein sequence ID" value="MDV7216293.1"/>
    <property type="molecule type" value="Genomic_DNA"/>
</dbReference>
<gene>
    <name evidence="2" type="ORF">R5A26_10030</name>
</gene>
<dbReference type="SUPFAM" id="SSF52949">
    <property type="entry name" value="Macro domain-like"/>
    <property type="match status" value="1"/>
</dbReference>
<proteinExistence type="predicted"/>
<dbReference type="Pfam" id="PF02789">
    <property type="entry name" value="Peptidase_M17_N"/>
    <property type="match status" value="1"/>
</dbReference>